<comment type="caution">
    <text evidence="1">The sequence shown here is derived from an EMBL/GenBank/DDBJ whole genome shotgun (WGS) entry which is preliminary data.</text>
</comment>
<accession>A0ACB7UYM4</accession>
<reference evidence="2" key="1">
    <citation type="journal article" date="2022" name="Nat. Commun.">
        <title>Chromosome evolution and the genetic basis of agronomically important traits in greater yam.</title>
        <authorList>
            <person name="Bredeson J.V."/>
            <person name="Lyons J.B."/>
            <person name="Oniyinde I.O."/>
            <person name="Okereke N.R."/>
            <person name="Kolade O."/>
            <person name="Nnabue I."/>
            <person name="Nwadili C.O."/>
            <person name="Hribova E."/>
            <person name="Parker M."/>
            <person name="Nwogha J."/>
            <person name="Shu S."/>
            <person name="Carlson J."/>
            <person name="Kariba R."/>
            <person name="Muthemba S."/>
            <person name="Knop K."/>
            <person name="Barton G.J."/>
            <person name="Sherwood A.V."/>
            <person name="Lopez-Montes A."/>
            <person name="Asiedu R."/>
            <person name="Jamnadass R."/>
            <person name="Muchugi A."/>
            <person name="Goodstein D."/>
            <person name="Egesi C.N."/>
            <person name="Featherston J."/>
            <person name="Asfaw A."/>
            <person name="Simpson G.G."/>
            <person name="Dolezel J."/>
            <person name="Hendre P.S."/>
            <person name="Van Deynze A."/>
            <person name="Kumar P.L."/>
            <person name="Obidiegwu J.E."/>
            <person name="Bhattacharjee R."/>
            <person name="Rokhsar D.S."/>
        </authorList>
    </citation>
    <scope>NUCLEOTIDE SEQUENCE [LARGE SCALE GENOMIC DNA]</scope>
    <source>
        <strain evidence="2">cv. TDa95/00328</strain>
    </source>
</reference>
<sequence length="82" mass="9159">MSSPSPLPSSPDYHSPVPANSVVVTVTIPSRLMSSPSLLSWLMSSPSSPDYHRPVPAPLLQSWFRSWLPLRQRPQNQEHRGD</sequence>
<protein>
    <submittedName>
        <fullName evidence="1">Uncharacterized protein</fullName>
    </submittedName>
</protein>
<dbReference type="EMBL" id="CM037023">
    <property type="protein sequence ID" value="KAH7665811.1"/>
    <property type="molecule type" value="Genomic_DNA"/>
</dbReference>
<gene>
    <name evidence="1" type="ORF">IHE45_13G058300</name>
</gene>
<keyword evidence="2" id="KW-1185">Reference proteome</keyword>
<organism evidence="1 2">
    <name type="scientific">Dioscorea alata</name>
    <name type="common">Purple yam</name>
    <dbReference type="NCBI Taxonomy" id="55571"/>
    <lineage>
        <taxon>Eukaryota</taxon>
        <taxon>Viridiplantae</taxon>
        <taxon>Streptophyta</taxon>
        <taxon>Embryophyta</taxon>
        <taxon>Tracheophyta</taxon>
        <taxon>Spermatophyta</taxon>
        <taxon>Magnoliopsida</taxon>
        <taxon>Liliopsida</taxon>
        <taxon>Dioscoreales</taxon>
        <taxon>Dioscoreaceae</taxon>
        <taxon>Dioscorea</taxon>
    </lineage>
</organism>
<evidence type="ECO:0000313" key="1">
    <source>
        <dbReference type="EMBL" id="KAH7665811.1"/>
    </source>
</evidence>
<name>A0ACB7UYM4_DIOAL</name>
<proteinExistence type="predicted"/>
<evidence type="ECO:0000313" key="2">
    <source>
        <dbReference type="Proteomes" id="UP000827976"/>
    </source>
</evidence>
<dbReference type="Proteomes" id="UP000827976">
    <property type="component" value="Chromosome 13"/>
</dbReference>